<keyword evidence="3" id="KW-1185">Reference proteome</keyword>
<accession>U6LUB5</accession>
<dbReference type="EMBL" id="HG713397">
    <property type="protein sequence ID" value="CDJ53731.1"/>
    <property type="molecule type" value="Genomic_DNA"/>
</dbReference>
<feature type="compositionally biased region" description="Low complexity" evidence="1">
    <location>
        <begin position="220"/>
        <end position="232"/>
    </location>
</feature>
<dbReference type="AlphaFoldDB" id="U6LUB5"/>
<feature type="compositionally biased region" description="Low complexity" evidence="1">
    <location>
        <begin position="327"/>
        <end position="344"/>
    </location>
</feature>
<dbReference type="OrthoDB" id="10599168at2759"/>
<dbReference type="VEuPathDB" id="ToxoDB:EBH_0058980"/>
<proteinExistence type="predicted"/>
<evidence type="ECO:0000313" key="2">
    <source>
        <dbReference type="EMBL" id="CDJ53731.1"/>
    </source>
</evidence>
<protein>
    <submittedName>
        <fullName evidence="2">Uncharacterized protein</fullName>
    </submittedName>
</protein>
<reference evidence="2" key="2">
    <citation type="submission" date="2013-10" db="EMBL/GenBank/DDBJ databases">
        <authorList>
            <person name="Aslett M."/>
        </authorList>
    </citation>
    <scope>NUCLEOTIDE SEQUENCE [LARGE SCALE GENOMIC DNA]</scope>
    <source>
        <strain evidence="2">Houghton</strain>
    </source>
</reference>
<name>U6LUB5_9EIME</name>
<evidence type="ECO:0000256" key="1">
    <source>
        <dbReference type="SAM" id="MobiDB-lite"/>
    </source>
</evidence>
<feature type="compositionally biased region" description="Pro residues" evidence="1">
    <location>
        <begin position="103"/>
        <end position="117"/>
    </location>
</feature>
<feature type="region of interest" description="Disordered" evidence="1">
    <location>
        <begin position="327"/>
        <end position="388"/>
    </location>
</feature>
<reference evidence="2" key="1">
    <citation type="submission" date="2013-10" db="EMBL/GenBank/DDBJ databases">
        <title>Genomic analysis of the causative agents of coccidiosis in chickens.</title>
        <authorList>
            <person name="Reid A.J."/>
            <person name="Blake D."/>
            <person name="Billington K."/>
            <person name="Browne H."/>
            <person name="Dunn M."/>
            <person name="Hung S."/>
            <person name="Kawahara F."/>
            <person name="Miranda-Saavedra D."/>
            <person name="Mourier T."/>
            <person name="Nagra H."/>
            <person name="Otto T.D."/>
            <person name="Rawlings N."/>
            <person name="Sanchez A."/>
            <person name="Sanders M."/>
            <person name="Subramaniam C."/>
            <person name="Tay Y."/>
            <person name="Dear P."/>
            <person name="Doerig C."/>
            <person name="Gruber A."/>
            <person name="Parkinson J."/>
            <person name="Shirley M."/>
            <person name="Wan K.L."/>
            <person name="Berriman M."/>
            <person name="Tomley F."/>
            <person name="Pain A."/>
        </authorList>
    </citation>
    <scope>NUCLEOTIDE SEQUENCE [LARGE SCALE GENOMIC DNA]</scope>
    <source>
        <strain evidence="2">Houghton</strain>
    </source>
</reference>
<dbReference type="Proteomes" id="UP000030750">
    <property type="component" value="Unassembled WGS sequence"/>
</dbReference>
<sequence length="404" mass="40774">MTFRRLLQALSFGTLFGYNLVIDSYYQGHPWGFGKLPSVQCSSSTGKALMRNVQQSAGKQTHASAAEKYTCSTPQILQLNAPAVACPPKGPPPGAKIAIKGNGPPPGKVAAPNPPLPGSAAAAKPGSPPKTSVGPGNGILPSKPPLDVPSGGILKPSSPLAKKELPKLPSPPSGRKAENSQVKAPLPLKSPTSPTKSVLEKVPAAMKLPVPGPPTPVGMLKPAAAKPLLPAAEGLPRGPPEPTFKGDTANDGPKTARVASDFAPSATSKGPPGTALTPKNGSADFPSAAKGLWDSQESSGSPGTAKAALGPSSSIVTKEFRGSSSLGAQLSAGLPSSSSRLLPPTEAKPGNSFKAADGAETLPSVRSPGVDEFGRQRGSVGDLAPKSELTNDLVGNVIPVFDKA</sequence>
<gene>
    <name evidence="2" type="ORF">EBH_0058980</name>
</gene>
<feature type="region of interest" description="Disordered" evidence="1">
    <location>
        <begin position="95"/>
        <end position="312"/>
    </location>
</feature>
<evidence type="ECO:0000313" key="3">
    <source>
        <dbReference type="Proteomes" id="UP000030750"/>
    </source>
</evidence>
<organism evidence="2 3">
    <name type="scientific">Eimeria brunetti</name>
    <dbReference type="NCBI Taxonomy" id="51314"/>
    <lineage>
        <taxon>Eukaryota</taxon>
        <taxon>Sar</taxon>
        <taxon>Alveolata</taxon>
        <taxon>Apicomplexa</taxon>
        <taxon>Conoidasida</taxon>
        <taxon>Coccidia</taxon>
        <taxon>Eucoccidiorida</taxon>
        <taxon>Eimeriorina</taxon>
        <taxon>Eimeriidae</taxon>
        <taxon>Eimeria</taxon>
    </lineage>
</organism>